<keyword evidence="4" id="KW-0902">Two-component regulatory system</keyword>
<dbReference type="InterPro" id="IPR036388">
    <property type="entry name" value="WH-like_DNA-bd_sf"/>
</dbReference>
<dbReference type="Gene3D" id="1.10.10.10">
    <property type="entry name" value="Winged helix-like DNA-binding domain superfamily/Winged helix DNA-binding domain"/>
    <property type="match status" value="1"/>
</dbReference>
<comment type="function">
    <text evidence="10">Member of the two-component regulatory system HssS/HssR involved in intracellular heme homeostasis and tempering of staphylococcal virulence. Phosphorylated HssR binds to a direct repeat sequence within hrtAB promoter and activates the expression of hrtAB, an efflux pump, in response to extracellular heme, hemin, hemoglobin or blood.</text>
</comment>
<evidence type="ECO:0000256" key="10">
    <source>
        <dbReference type="ARBA" id="ARBA00037471"/>
    </source>
</evidence>
<accession>A0A6I1FC32</accession>
<protein>
    <recommendedName>
        <fullName evidence="11">Heme response regulator HssR</fullName>
    </recommendedName>
</protein>
<dbReference type="PANTHER" id="PTHR48111:SF49">
    <property type="entry name" value="HEME RESPONSE REGULATOR HSSR"/>
    <property type="match status" value="1"/>
</dbReference>
<keyword evidence="7 13" id="KW-0238">DNA-binding</keyword>
<dbReference type="CDD" id="cd00383">
    <property type="entry name" value="trans_reg_C"/>
    <property type="match status" value="1"/>
</dbReference>
<evidence type="ECO:0000256" key="5">
    <source>
        <dbReference type="ARBA" id="ARBA00023015"/>
    </source>
</evidence>
<dbReference type="FunFam" id="3.40.50.2300:FF:000001">
    <property type="entry name" value="DNA-binding response regulator PhoB"/>
    <property type="match status" value="1"/>
</dbReference>
<dbReference type="GO" id="GO:0000976">
    <property type="term" value="F:transcription cis-regulatory region binding"/>
    <property type="evidence" value="ECO:0007669"/>
    <property type="project" value="TreeGrafter"/>
</dbReference>
<keyword evidence="17" id="KW-1185">Reference proteome</keyword>
<keyword evidence="3 12" id="KW-0597">Phosphoprotein</keyword>
<reference evidence="16 17" key="1">
    <citation type="submission" date="2019-10" db="EMBL/GenBank/DDBJ databases">
        <title>Bacillus aerolatum sp. nov., isolated from bioaerosol of sport playgrounds.</title>
        <authorList>
            <person name="Chen P."/>
            <person name="Zhang G."/>
        </authorList>
    </citation>
    <scope>NUCLEOTIDE SEQUENCE [LARGE SCALE GENOMIC DNA]</scope>
    <source>
        <strain evidence="16 17">CX253</strain>
    </source>
</reference>
<dbReference type="SMART" id="SM00862">
    <property type="entry name" value="Trans_reg_C"/>
    <property type="match status" value="1"/>
</dbReference>
<dbReference type="InterPro" id="IPR001867">
    <property type="entry name" value="OmpR/PhoB-type_DNA-bd"/>
</dbReference>
<keyword evidence="9" id="KW-0804">Transcription</keyword>
<evidence type="ECO:0000256" key="11">
    <source>
        <dbReference type="ARBA" id="ARBA00039976"/>
    </source>
</evidence>
<evidence type="ECO:0000259" key="15">
    <source>
        <dbReference type="PROSITE" id="PS51755"/>
    </source>
</evidence>
<keyword evidence="5" id="KW-0805">Transcription regulation</keyword>
<dbReference type="PANTHER" id="PTHR48111">
    <property type="entry name" value="REGULATOR OF RPOS"/>
    <property type="match status" value="1"/>
</dbReference>
<keyword evidence="2" id="KW-0963">Cytoplasm</keyword>
<dbReference type="PROSITE" id="PS51755">
    <property type="entry name" value="OMPR_PHOB"/>
    <property type="match status" value="1"/>
</dbReference>
<sequence length="225" mass="25907">MTAILIVDDDINILYLVKNQLQQAGYVVFQASNGTEALHVLEREVIDLAVVDIMMSGMNGYELTREIRSLHDIPVIMLTAKGGIEDKEAGFKSGSDDYIVKPFDPKELIFRINAIFRRYQKRSDLLIKLGEVEINQQNFEVQVRDQTIILPLKEFELLCLMASRPNQVFTRTQLIEEIWGLEFSGDERTLNVHIKRLRDRFSQLTNDFSIKTIRGVGYLVEVNNK</sequence>
<evidence type="ECO:0000256" key="8">
    <source>
        <dbReference type="ARBA" id="ARBA00023159"/>
    </source>
</evidence>
<evidence type="ECO:0000256" key="2">
    <source>
        <dbReference type="ARBA" id="ARBA00022490"/>
    </source>
</evidence>
<dbReference type="Pfam" id="PF00486">
    <property type="entry name" value="Trans_reg_C"/>
    <property type="match status" value="1"/>
</dbReference>
<dbReference type="InterPro" id="IPR039420">
    <property type="entry name" value="WalR-like"/>
</dbReference>
<evidence type="ECO:0000256" key="13">
    <source>
        <dbReference type="PROSITE-ProRule" id="PRU01091"/>
    </source>
</evidence>
<dbReference type="GO" id="GO:0000156">
    <property type="term" value="F:phosphorelay response regulator activity"/>
    <property type="evidence" value="ECO:0007669"/>
    <property type="project" value="TreeGrafter"/>
</dbReference>
<dbReference type="SMART" id="SM00448">
    <property type="entry name" value="REC"/>
    <property type="match status" value="1"/>
</dbReference>
<evidence type="ECO:0000259" key="14">
    <source>
        <dbReference type="PROSITE" id="PS50110"/>
    </source>
</evidence>
<organism evidence="16 17">
    <name type="scientific">Bacillus aerolatus</name>
    <dbReference type="NCBI Taxonomy" id="2653354"/>
    <lineage>
        <taxon>Bacteria</taxon>
        <taxon>Bacillati</taxon>
        <taxon>Bacillota</taxon>
        <taxon>Bacilli</taxon>
        <taxon>Bacillales</taxon>
        <taxon>Bacillaceae</taxon>
        <taxon>Bacillus</taxon>
    </lineage>
</organism>
<evidence type="ECO:0000256" key="3">
    <source>
        <dbReference type="ARBA" id="ARBA00022553"/>
    </source>
</evidence>
<evidence type="ECO:0000256" key="4">
    <source>
        <dbReference type="ARBA" id="ARBA00023012"/>
    </source>
</evidence>
<name>A0A6I1FC32_9BACI</name>
<evidence type="ECO:0000256" key="12">
    <source>
        <dbReference type="PROSITE-ProRule" id="PRU00169"/>
    </source>
</evidence>
<gene>
    <name evidence="16" type="ORF">F9802_16080</name>
</gene>
<feature type="domain" description="Response regulatory" evidence="14">
    <location>
        <begin position="3"/>
        <end position="116"/>
    </location>
</feature>
<dbReference type="GO" id="GO:0005829">
    <property type="term" value="C:cytosol"/>
    <property type="evidence" value="ECO:0007669"/>
    <property type="project" value="TreeGrafter"/>
</dbReference>
<dbReference type="CDD" id="cd17574">
    <property type="entry name" value="REC_OmpR"/>
    <property type="match status" value="1"/>
</dbReference>
<dbReference type="Pfam" id="PF00072">
    <property type="entry name" value="Response_reg"/>
    <property type="match status" value="1"/>
</dbReference>
<keyword evidence="6" id="KW-0843">Virulence</keyword>
<dbReference type="GO" id="GO:0006355">
    <property type="term" value="P:regulation of DNA-templated transcription"/>
    <property type="evidence" value="ECO:0007669"/>
    <property type="project" value="InterPro"/>
</dbReference>
<feature type="DNA-binding region" description="OmpR/PhoB-type" evidence="13">
    <location>
        <begin position="124"/>
        <end position="222"/>
    </location>
</feature>
<evidence type="ECO:0000313" key="16">
    <source>
        <dbReference type="EMBL" id="KAB7704698.1"/>
    </source>
</evidence>
<dbReference type="EMBL" id="WEIO01000011">
    <property type="protein sequence ID" value="KAB7704698.1"/>
    <property type="molecule type" value="Genomic_DNA"/>
</dbReference>
<proteinExistence type="predicted"/>
<dbReference type="FunFam" id="1.10.10.10:FF:000018">
    <property type="entry name" value="DNA-binding response regulator ResD"/>
    <property type="match status" value="1"/>
</dbReference>
<dbReference type="GO" id="GO:0032993">
    <property type="term" value="C:protein-DNA complex"/>
    <property type="evidence" value="ECO:0007669"/>
    <property type="project" value="TreeGrafter"/>
</dbReference>
<feature type="domain" description="OmpR/PhoB-type" evidence="15">
    <location>
        <begin position="124"/>
        <end position="222"/>
    </location>
</feature>
<dbReference type="RefSeq" id="WP_152153782.1">
    <property type="nucleotide sequence ID" value="NZ_WEIO01000011.1"/>
</dbReference>
<evidence type="ECO:0000256" key="6">
    <source>
        <dbReference type="ARBA" id="ARBA00023026"/>
    </source>
</evidence>
<comment type="caution">
    <text evidence="16">The sequence shown here is derived from an EMBL/GenBank/DDBJ whole genome shotgun (WGS) entry which is preliminary data.</text>
</comment>
<dbReference type="SUPFAM" id="SSF52172">
    <property type="entry name" value="CheY-like"/>
    <property type="match status" value="1"/>
</dbReference>
<evidence type="ECO:0000313" key="17">
    <source>
        <dbReference type="Proteomes" id="UP000429595"/>
    </source>
</evidence>
<feature type="modified residue" description="4-aspartylphosphate" evidence="12">
    <location>
        <position position="52"/>
    </location>
</feature>
<evidence type="ECO:0000256" key="9">
    <source>
        <dbReference type="ARBA" id="ARBA00023163"/>
    </source>
</evidence>
<dbReference type="InterPro" id="IPR011006">
    <property type="entry name" value="CheY-like_superfamily"/>
</dbReference>
<comment type="subcellular location">
    <subcellularLocation>
        <location evidence="1">Cytoplasm</location>
    </subcellularLocation>
</comment>
<dbReference type="AlphaFoldDB" id="A0A6I1FC32"/>
<dbReference type="Proteomes" id="UP000429595">
    <property type="component" value="Unassembled WGS sequence"/>
</dbReference>
<dbReference type="InterPro" id="IPR001789">
    <property type="entry name" value="Sig_transdc_resp-reg_receiver"/>
</dbReference>
<evidence type="ECO:0000256" key="7">
    <source>
        <dbReference type="ARBA" id="ARBA00023125"/>
    </source>
</evidence>
<keyword evidence="8" id="KW-0010">Activator</keyword>
<dbReference type="Gene3D" id="3.40.50.2300">
    <property type="match status" value="1"/>
</dbReference>
<dbReference type="PROSITE" id="PS50110">
    <property type="entry name" value="RESPONSE_REGULATORY"/>
    <property type="match status" value="1"/>
</dbReference>
<evidence type="ECO:0000256" key="1">
    <source>
        <dbReference type="ARBA" id="ARBA00004496"/>
    </source>
</evidence>